<dbReference type="InterPro" id="IPR001854">
    <property type="entry name" value="Ribosomal_uL29"/>
</dbReference>
<dbReference type="AlphaFoldDB" id="A0A2H0RCI0"/>
<organism evidence="6 7">
    <name type="scientific">Candidatus Wolfebacteria bacterium CG10_big_fil_rev_8_21_14_0_10_31_9</name>
    <dbReference type="NCBI Taxonomy" id="1975070"/>
    <lineage>
        <taxon>Bacteria</taxon>
        <taxon>Candidatus Wolfeibacteriota</taxon>
    </lineage>
</organism>
<reference evidence="6 7" key="1">
    <citation type="submission" date="2017-09" db="EMBL/GenBank/DDBJ databases">
        <title>Depth-based differentiation of microbial function through sediment-hosted aquifers and enrichment of novel symbionts in the deep terrestrial subsurface.</title>
        <authorList>
            <person name="Probst A.J."/>
            <person name="Ladd B."/>
            <person name="Jarett J.K."/>
            <person name="Geller-Mcgrath D.E."/>
            <person name="Sieber C.M."/>
            <person name="Emerson J.B."/>
            <person name="Anantharaman K."/>
            <person name="Thomas B.C."/>
            <person name="Malmstrom R."/>
            <person name="Stieglmeier M."/>
            <person name="Klingl A."/>
            <person name="Woyke T."/>
            <person name="Ryan C.M."/>
            <person name="Banfield J.F."/>
        </authorList>
    </citation>
    <scope>NUCLEOTIDE SEQUENCE [LARGE SCALE GENOMIC DNA]</scope>
    <source>
        <strain evidence="6">CG10_big_fil_rev_8_21_14_0_10_31_9</strain>
    </source>
</reference>
<comment type="caution">
    <text evidence="6">The sequence shown here is derived from an EMBL/GenBank/DDBJ whole genome shotgun (WGS) entry which is preliminary data.</text>
</comment>
<dbReference type="InterPro" id="IPR036049">
    <property type="entry name" value="Ribosomal_uL29_sf"/>
</dbReference>
<evidence type="ECO:0000313" key="6">
    <source>
        <dbReference type="EMBL" id="PIR44140.1"/>
    </source>
</evidence>
<evidence type="ECO:0000256" key="3">
    <source>
        <dbReference type="ARBA" id="ARBA00023274"/>
    </source>
</evidence>
<dbReference type="GO" id="GO:0003735">
    <property type="term" value="F:structural constituent of ribosome"/>
    <property type="evidence" value="ECO:0007669"/>
    <property type="project" value="InterPro"/>
</dbReference>
<keyword evidence="3 5" id="KW-0687">Ribonucleoprotein</keyword>
<dbReference type="NCBIfam" id="TIGR00012">
    <property type="entry name" value="L29"/>
    <property type="match status" value="1"/>
</dbReference>
<comment type="similarity">
    <text evidence="1 5">Belongs to the universal ribosomal protein uL29 family.</text>
</comment>
<dbReference type="HAMAP" id="MF_00374">
    <property type="entry name" value="Ribosomal_uL29"/>
    <property type="match status" value="1"/>
</dbReference>
<proteinExistence type="inferred from homology"/>
<dbReference type="EMBL" id="PCXV01000024">
    <property type="protein sequence ID" value="PIR44140.1"/>
    <property type="molecule type" value="Genomic_DNA"/>
</dbReference>
<dbReference type="GO" id="GO:0006412">
    <property type="term" value="P:translation"/>
    <property type="evidence" value="ECO:0007669"/>
    <property type="project" value="UniProtKB-UniRule"/>
</dbReference>
<dbReference type="GO" id="GO:0005840">
    <property type="term" value="C:ribosome"/>
    <property type="evidence" value="ECO:0007669"/>
    <property type="project" value="UniProtKB-KW"/>
</dbReference>
<dbReference type="Gene3D" id="1.10.287.310">
    <property type="match status" value="1"/>
</dbReference>
<dbReference type="GO" id="GO:1990904">
    <property type="term" value="C:ribonucleoprotein complex"/>
    <property type="evidence" value="ECO:0007669"/>
    <property type="project" value="UniProtKB-KW"/>
</dbReference>
<evidence type="ECO:0000256" key="2">
    <source>
        <dbReference type="ARBA" id="ARBA00022980"/>
    </source>
</evidence>
<name>A0A2H0RCI0_9BACT</name>
<accession>A0A2H0RCI0</accession>
<dbReference type="Pfam" id="PF00831">
    <property type="entry name" value="Ribosomal_L29"/>
    <property type="match status" value="1"/>
</dbReference>
<evidence type="ECO:0000256" key="5">
    <source>
        <dbReference type="HAMAP-Rule" id="MF_00374"/>
    </source>
</evidence>
<protein>
    <recommendedName>
        <fullName evidence="4 5">Large ribosomal subunit protein uL29</fullName>
    </recommendedName>
</protein>
<evidence type="ECO:0000256" key="1">
    <source>
        <dbReference type="ARBA" id="ARBA00009254"/>
    </source>
</evidence>
<dbReference type="SUPFAM" id="SSF46561">
    <property type="entry name" value="Ribosomal protein L29 (L29p)"/>
    <property type="match status" value="1"/>
</dbReference>
<dbReference type="Proteomes" id="UP000231602">
    <property type="component" value="Unassembled WGS sequence"/>
</dbReference>
<keyword evidence="2 5" id="KW-0689">Ribosomal protein</keyword>
<gene>
    <name evidence="5 6" type="primary">rpmC</name>
    <name evidence="6" type="ORF">COV23_01545</name>
</gene>
<sequence>MKKQDLEQLKNKSSAELEKSIIDNKEKIRVLKFDLSAGKVKNVKEIQVIKKMIARIYTLIKHK</sequence>
<evidence type="ECO:0000256" key="4">
    <source>
        <dbReference type="ARBA" id="ARBA00035204"/>
    </source>
</evidence>
<evidence type="ECO:0000313" key="7">
    <source>
        <dbReference type="Proteomes" id="UP000231602"/>
    </source>
</evidence>